<dbReference type="KEGG" id="csyr:103255900"/>
<dbReference type="PANTHER" id="PTHR11073">
    <property type="entry name" value="CALRETICULIN AND CALNEXIN"/>
    <property type="match status" value="1"/>
</dbReference>
<dbReference type="SUPFAM" id="SSF63887">
    <property type="entry name" value="P-domain of calnexin/calreticulin"/>
    <property type="match status" value="1"/>
</dbReference>
<organism evidence="6 7">
    <name type="scientific">Carlito syrichta</name>
    <name type="common">Philippine tarsier</name>
    <name type="synonym">Tarsius syrichta</name>
    <dbReference type="NCBI Taxonomy" id="1868482"/>
    <lineage>
        <taxon>Eukaryota</taxon>
        <taxon>Metazoa</taxon>
        <taxon>Chordata</taxon>
        <taxon>Craniata</taxon>
        <taxon>Vertebrata</taxon>
        <taxon>Euteleostomi</taxon>
        <taxon>Mammalia</taxon>
        <taxon>Eutheria</taxon>
        <taxon>Euarchontoglires</taxon>
        <taxon>Primates</taxon>
        <taxon>Haplorrhini</taxon>
        <taxon>Tarsiiformes</taxon>
        <taxon>Tarsiidae</taxon>
        <taxon>Carlito</taxon>
    </lineage>
</organism>
<proteinExistence type="inferred from homology"/>
<keyword evidence="3 5" id="KW-0256">Endoplasmic reticulum</keyword>
<dbReference type="GO" id="GO:0005509">
    <property type="term" value="F:calcium ion binding"/>
    <property type="evidence" value="ECO:0007669"/>
    <property type="project" value="InterPro"/>
</dbReference>
<dbReference type="CTD" id="125972"/>
<gene>
    <name evidence="7" type="primary">CALR3</name>
</gene>
<dbReference type="SUPFAM" id="SSF49899">
    <property type="entry name" value="Concanavalin A-like lectins/glucanases"/>
    <property type="match status" value="1"/>
</dbReference>
<dbReference type="PANTHER" id="PTHR11073:SF3">
    <property type="entry name" value="CALRETICULIN-3"/>
    <property type="match status" value="1"/>
</dbReference>
<dbReference type="GO" id="GO:0036503">
    <property type="term" value="P:ERAD pathway"/>
    <property type="evidence" value="ECO:0007669"/>
    <property type="project" value="TreeGrafter"/>
</dbReference>
<evidence type="ECO:0000256" key="2">
    <source>
        <dbReference type="ARBA" id="ARBA00010983"/>
    </source>
</evidence>
<comment type="similarity">
    <text evidence="2 5">Belongs to the calreticulin family.</text>
</comment>
<sequence>MSRLPLSLQTAQVDAFTHLYTLILRPDLTYEVKIDGQTIESGSIEYDWQLTSLKKEQSSAEPKDWEQAEEDKAQDWEKRFLDTSASKPSDWNHELDGDWQAPLLQKPPYQGGLKPEGIPRDVWLHERLGRAHSLLHYDLAEFEDIGAIGLELWQVRSGTIFDNFLITDDEEYAENFGKATWGQTKGPEREMDAVQTREEVKKAREEDEEELLARRAKGQGSHFSWFPGRNEL</sequence>
<comment type="subcellular location">
    <subcellularLocation>
        <location evidence="1">Endoplasmic reticulum</location>
    </subcellularLocation>
</comment>
<reference evidence="7" key="1">
    <citation type="submission" date="2025-08" db="UniProtKB">
        <authorList>
            <consortium name="RefSeq"/>
        </authorList>
    </citation>
    <scope>IDENTIFICATION</scope>
</reference>
<dbReference type="FunFam" id="2.60.120.200:FF:000113">
    <property type="entry name" value="Calreticulin 3"/>
    <property type="match status" value="1"/>
</dbReference>
<dbReference type="OrthoDB" id="1938156at2759"/>
<dbReference type="Gene3D" id="2.60.120.200">
    <property type="match status" value="1"/>
</dbReference>
<dbReference type="Proteomes" id="UP000189704">
    <property type="component" value="Unplaced"/>
</dbReference>
<dbReference type="InterPro" id="IPR001580">
    <property type="entry name" value="Calret/calnex"/>
</dbReference>
<dbReference type="GO" id="GO:0051082">
    <property type="term" value="F:unfolded protein binding"/>
    <property type="evidence" value="ECO:0007669"/>
    <property type="project" value="InterPro"/>
</dbReference>
<dbReference type="AlphaFoldDB" id="A0A1U7SVX8"/>
<dbReference type="GO" id="GO:0006457">
    <property type="term" value="P:protein folding"/>
    <property type="evidence" value="ECO:0007669"/>
    <property type="project" value="InterPro"/>
</dbReference>
<protein>
    <submittedName>
        <fullName evidence="7">Calreticulin-3</fullName>
    </submittedName>
</protein>
<evidence type="ECO:0000256" key="4">
    <source>
        <dbReference type="ARBA" id="ARBA00023186"/>
    </source>
</evidence>
<evidence type="ECO:0000256" key="5">
    <source>
        <dbReference type="RuleBase" id="RU362126"/>
    </source>
</evidence>
<dbReference type="InterPro" id="IPR009033">
    <property type="entry name" value="Calreticulin/calnexin_P_dom_sf"/>
</dbReference>
<evidence type="ECO:0000256" key="1">
    <source>
        <dbReference type="ARBA" id="ARBA00004240"/>
    </source>
</evidence>
<evidence type="ECO:0000256" key="3">
    <source>
        <dbReference type="ARBA" id="ARBA00022824"/>
    </source>
</evidence>
<evidence type="ECO:0000313" key="7">
    <source>
        <dbReference type="RefSeq" id="XP_008052004.1"/>
    </source>
</evidence>
<dbReference type="Gene3D" id="2.10.250.10">
    <property type="entry name" value="Calreticulin/calnexin, P domain"/>
    <property type="match status" value="1"/>
</dbReference>
<dbReference type="InterPro" id="IPR013320">
    <property type="entry name" value="ConA-like_dom_sf"/>
</dbReference>
<keyword evidence="4 5" id="KW-0143">Chaperone</keyword>
<dbReference type="PRINTS" id="PR00626">
    <property type="entry name" value="CALRETICULIN"/>
</dbReference>
<evidence type="ECO:0000313" key="6">
    <source>
        <dbReference type="Proteomes" id="UP000189704"/>
    </source>
</evidence>
<accession>A0A1U7SVX8</accession>
<dbReference type="Pfam" id="PF00262">
    <property type="entry name" value="Calreticulin"/>
    <property type="match status" value="1"/>
</dbReference>
<dbReference type="GO" id="GO:0005789">
    <property type="term" value="C:endoplasmic reticulum membrane"/>
    <property type="evidence" value="ECO:0007669"/>
    <property type="project" value="TreeGrafter"/>
</dbReference>
<dbReference type="GeneID" id="103255900"/>
<dbReference type="RefSeq" id="XP_008052004.1">
    <property type="nucleotide sequence ID" value="XM_008053813.1"/>
</dbReference>
<name>A0A1U7SVX8_CARSF</name>
<keyword evidence="6" id="KW-1185">Reference proteome</keyword>